<comment type="similarity">
    <text evidence="1 4">Belongs to the short-chain dehydrogenases/reductases (SDR) family.</text>
</comment>
<dbReference type="SUPFAM" id="SSF51735">
    <property type="entry name" value="NAD(P)-binding Rossmann-fold domains"/>
    <property type="match status" value="1"/>
</dbReference>
<proteinExistence type="inferred from homology"/>
<dbReference type="EMBL" id="CP138586">
    <property type="protein sequence ID" value="WPH02281.1"/>
    <property type="molecule type" value="Genomic_DNA"/>
</dbReference>
<dbReference type="PRINTS" id="PR00081">
    <property type="entry name" value="GDHRDH"/>
</dbReference>
<dbReference type="Proteomes" id="UP001303373">
    <property type="component" value="Chromosome 7"/>
</dbReference>
<evidence type="ECO:0000256" key="3">
    <source>
        <dbReference type="ARBA" id="ARBA00023002"/>
    </source>
</evidence>
<keyword evidence="6" id="KW-1185">Reference proteome</keyword>
<dbReference type="PROSITE" id="PS00061">
    <property type="entry name" value="ADH_SHORT"/>
    <property type="match status" value="1"/>
</dbReference>
<protein>
    <submittedName>
        <fullName evidence="5">Uncharacterized protein</fullName>
    </submittedName>
</protein>
<gene>
    <name evidence="5" type="ORF">R9X50_00513700</name>
</gene>
<dbReference type="Pfam" id="PF00106">
    <property type="entry name" value="adh_short"/>
    <property type="match status" value="1"/>
</dbReference>
<dbReference type="PRINTS" id="PR00080">
    <property type="entry name" value="SDRFAMILY"/>
</dbReference>
<evidence type="ECO:0000256" key="2">
    <source>
        <dbReference type="ARBA" id="ARBA00022857"/>
    </source>
</evidence>
<dbReference type="AlphaFoldDB" id="A0AAQ3RAN8"/>
<evidence type="ECO:0000313" key="5">
    <source>
        <dbReference type="EMBL" id="WPH02281.1"/>
    </source>
</evidence>
<dbReference type="GO" id="GO:0016616">
    <property type="term" value="F:oxidoreductase activity, acting on the CH-OH group of donors, NAD or NADP as acceptor"/>
    <property type="evidence" value="ECO:0007669"/>
    <property type="project" value="TreeGrafter"/>
</dbReference>
<dbReference type="Gene3D" id="3.40.50.720">
    <property type="entry name" value="NAD(P)-binding Rossmann-like Domain"/>
    <property type="match status" value="1"/>
</dbReference>
<dbReference type="GO" id="GO:0005737">
    <property type="term" value="C:cytoplasm"/>
    <property type="evidence" value="ECO:0007669"/>
    <property type="project" value="TreeGrafter"/>
</dbReference>
<evidence type="ECO:0000313" key="6">
    <source>
        <dbReference type="Proteomes" id="UP001303373"/>
    </source>
</evidence>
<dbReference type="InterPro" id="IPR002347">
    <property type="entry name" value="SDR_fam"/>
</dbReference>
<keyword evidence="2" id="KW-0521">NADP</keyword>
<dbReference type="PANTHER" id="PTHR44229">
    <property type="entry name" value="15-HYDROXYPROSTAGLANDIN DEHYDROGENASE [NAD(+)]"/>
    <property type="match status" value="1"/>
</dbReference>
<sequence>MSEVGKFAYVTGGASGIGRAVATMLVGKGIKVFIADRNTEGAKDCAASLNEKTKNMVSFGTVDVTDWESQIACFEKALAESGGRIDYVYPIAGIGERIWLPNDPNKKSGFVKPDLAVLDADLNGVLYTVALALQQFRRQEPDSNGFRGKLAPVASVCGFYCSPTIPVYTAAKHGVVGFTRSFGKYLPEEGITMNAVCPNVIRTNISAPAFYDLLESKGILTPMEGLIEAFASMLGSSSVSGEIFEVGPNGGYKIRPAQDYMDVESKAAIDAIYGRSRYMQRPAGEAQ</sequence>
<dbReference type="InterPro" id="IPR036291">
    <property type="entry name" value="NAD(P)-bd_dom_sf"/>
</dbReference>
<keyword evidence="3" id="KW-0560">Oxidoreductase</keyword>
<organism evidence="5 6">
    <name type="scientific">Acrodontium crateriforme</name>
    <dbReference type="NCBI Taxonomy" id="150365"/>
    <lineage>
        <taxon>Eukaryota</taxon>
        <taxon>Fungi</taxon>
        <taxon>Dikarya</taxon>
        <taxon>Ascomycota</taxon>
        <taxon>Pezizomycotina</taxon>
        <taxon>Dothideomycetes</taxon>
        <taxon>Dothideomycetidae</taxon>
        <taxon>Mycosphaerellales</taxon>
        <taxon>Teratosphaeriaceae</taxon>
        <taxon>Acrodontium</taxon>
    </lineage>
</organism>
<dbReference type="InterPro" id="IPR020904">
    <property type="entry name" value="Sc_DH/Rdtase_CS"/>
</dbReference>
<reference evidence="5 6" key="1">
    <citation type="submission" date="2023-11" db="EMBL/GenBank/DDBJ databases">
        <title>An acidophilic fungus is an integral part of prey digestion in a carnivorous sundew plant.</title>
        <authorList>
            <person name="Tsai I.J."/>
        </authorList>
    </citation>
    <scope>NUCLEOTIDE SEQUENCE [LARGE SCALE GENOMIC DNA]</scope>
    <source>
        <strain evidence="5">169a</strain>
    </source>
</reference>
<accession>A0AAQ3RAN8</accession>
<evidence type="ECO:0000256" key="4">
    <source>
        <dbReference type="RuleBase" id="RU000363"/>
    </source>
</evidence>
<name>A0AAQ3RAN8_9PEZI</name>
<evidence type="ECO:0000256" key="1">
    <source>
        <dbReference type="ARBA" id="ARBA00006484"/>
    </source>
</evidence>
<dbReference type="PANTHER" id="PTHR44229:SF4">
    <property type="entry name" value="15-HYDROXYPROSTAGLANDIN DEHYDROGENASE [NAD(+)]"/>
    <property type="match status" value="1"/>
</dbReference>